<dbReference type="Gene3D" id="2.40.160.10">
    <property type="entry name" value="Porin"/>
    <property type="match status" value="1"/>
</dbReference>
<dbReference type="CDD" id="cd07306">
    <property type="entry name" value="Porin3_VDAC"/>
    <property type="match status" value="1"/>
</dbReference>
<keyword evidence="5" id="KW-0406">Ion transport</keyword>
<accession>A0A6J1LZW4</accession>
<keyword evidence="4" id="KW-1000">Mitochondrion outer membrane</keyword>
<keyword evidence="3" id="KW-0472">Membrane</keyword>
<dbReference type="GO" id="GO:0015288">
    <property type="term" value="F:porin activity"/>
    <property type="evidence" value="ECO:0007669"/>
    <property type="project" value="UniProtKB-KW"/>
</dbReference>
<evidence type="ECO:0000256" key="1">
    <source>
        <dbReference type="ARBA" id="ARBA00004294"/>
    </source>
</evidence>
<dbReference type="GO" id="GO:0046930">
    <property type="term" value="C:pore complex"/>
    <property type="evidence" value="ECO:0007669"/>
    <property type="project" value="UniProtKB-KW"/>
</dbReference>
<dbReference type="GO" id="GO:0005741">
    <property type="term" value="C:mitochondrial outer membrane"/>
    <property type="evidence" value="ECO:0007669"/>
    <property type="project" value="UniProtKB-SubCell"/>
</dbReference>
<name>A0A6J1LZW4_DROHY</name>
<comment type="subcellular location">
    <subcellularLocation>
        <location evidence="1">Mitochondrion outer membrane</location>
    </subcellularLocation>
</comment>
<dbReference type="GeneID" id="111601583"/>
<keyword evidence="3" id="KW-0812">Transmembrane</keyword>
<dbReference type="AlphaFoldDB" id="A0A6J1LZW4"/>
<sequence length="331" mass="37103">MSVFKKRRFTLRKNKDAPLSPAAEGAEPEESAERSTEPVEPEYEIIPPVTVDEEVPTFFHIGRWAKECLITGYRIGAWHIDCTSRSGENISLYSFGTGKPDHKTIVGGVGIKEKLGYLTLTQAWLTDELIGMLGVQKKIDNVGAEALLRGSYNRSESAFKVDLHGTVECSPVKIEVIAPILHTSKVMGYALLQPFKSCMLAYRTIYDFDQNAFLKHAFGAGFYNNFIELGIKLEDFQDVRGSIFQRLGPKWAIALKASLLEWKRVEYSIGCQCMVDESTLIKGKLTSEGYLGIVYQQLFAENIRVMYHFGVPLADPIKGNHKLGISWSFNC</sequence>
<organism evidence="7 8">
    <name type="scientific">Drosophila hydei</name>
    <name type="common">Fruit fly</name>
    <dbReference type="NCBI Taxonomy" id="7224"/>
    <lineage>
        <taxon>Eukaryota</taxon>
        <taxon>Metazoa</taxon>
        <taxon>Ecdysozoa</taxon>
        <taxon>Arthropoda</taxon>
        <taxon>Hexapoda</taxon>
        <taxon>Insecta</taxon>
        <taxon>Pterygota</taxon>
        <taxon>Neoptera</taxon>
        <taxon>Endopterygota</taxon>
        <taxon>Diptera</taxon>
        <taxon>Brachycera</taxon>
        <taxon>Muscomorpha</taxon>
        <taxon>Ephydroidea</taxon>
        <taxon>Drosophilidae</taxon>
        <taxon>Drosophila</taxon>
    </lineage>
</organism>
<keyword evidence="4" id="KW-0496">Mitochondrion</keyword>
<feature type="compositionally biased region" description="Basic residues" evidence="6">
    <location>
        <begin position="1"/>
        <end position="12"/>
    </location>
</feature>
<dbReference type="InterPro" id="IPR027246">
    <property type="entry name" value="Porin_Euk/Tom40"/>
</dbReference>
<keyword evidence="3" id="KW-1134">Transmembrane beta strand</keyword>
<feature type="region of interest" description="Disordered" evidence="6">
    <location>
        <begin position="1"/>
        <end position="42"/>
    </location>
</feature>
<dbReference type="GO" id="GO:0008308">
    <property type="term" value="F:voltage-gated monoatomic anion channel activity"/>
    <property type="evidence" value="ECO:0007669"/>
    <property type="project" value="InterPro"/>
</dbReference>
<dbReference type="Pfam" id="PF01459">
    <property type="entry name" value="Porin_3"/>
    <property type="match status" value="1"/>
</dbReference>
<evidence type="ECO:0000256" key="4">
    <source>
        <dbReference type="ARBA" id="ARBA00022787"/>
    </source>
</evidence>
<dbReference type="PANTHER" id="PTHR11743:SF70">
    <property type="entry name" value="GH26960P-RELATED"/>
    <property type="match status" value="1"/>
</dbReference>
<dbReference type="Proteomes" id="UP000504633">
    <property type="component" value="Unplaced"/>
</dbReference>
<dbReference type="OrthoDB" id="7827681at2759"/>
<evidence type="ECO:0000256" key="5">
    <source>
        <dbReference type="ARBA" id="ARBA00023114"/>
    </source>
</evidence>
<keyword evidence="7" id="KW-1185">Reference proteome</keyword>
<evidence type="ECO:0000313" key="8">
    <source>
        <dbReference type="RefSeq" id="XP_023174009.2"/>
    </source>
</evidence>
<gene>
    <name evidence="8" type="primary">LOC111601583</name>
</gene>
<dbReference type="RefSeq" id="XP_023174009.2">
    <property type="nucleotide sequence ID" value="XM_023318241.2"/>
</dbReference>
<proteinExistence type="inferred from homology"/>
<protein>
    <submittedName>
        <fullName evidence="8">Uncharacterized protein LOC111601583</fullName>
    </submittedName>
</protein>
<keyword evidence="5" id="KW-0813">Transport</keyword>
<dbReference type="PANTHER" id="PTHR11743">
    <property type="entry name" value="VOLTAGE-DEPENDENT ANION-SELECTIVE CHANNEL"/>
    <property type="match status" value="1"/>
</dbReference>
<evidence type="ECO:0000256" key="6">
    <source>
        <dbReference type="SAM" id="MobiDB-lite"/>
    </source>
</evidence>
<reference evidence="8" key="1">
    <citation type="submission" date="2025-08" db="UniProtKB">
        <authorList>
            <consortium name="RefSeq"/>
        </authorList>
    </citation>
    <scope>IDENTIFICATION</scope>
    <source>
        <strain evidence="8">15085-1641.00</strain>
        <tissue evidence="8">Whole body</tissue>
    </source>
</reference>
<dbReference type="KEGG" id="dhe:111601583"/>
<evidence type="ECO:0000313" key="7">
    <source>
        <dbReference type="Proteomes" id="UP000504633"/>
    </source>
</evidence>
<dbReference type="InterPro" id="IPR023614">
    <property type="entry name" value="Porin_dom_sf"/>
</dbReference>
<keyword evidence="5" id="KW-0626">Porin</keyword>
<comment type="similarity">
    <text evidence="2">Belongs to the eukaryotic mitochondrial porin family.</text>
</comment>
<evidence type="ECO:0000256" key="3">
    <source>
        <dbReference type="ARBA" id="ARBA00022452"/>
    </source>
</evidence>
<evidence type="ECO:0000256" key="2">
    <source>
        <dbReference type="ARBA" id="ARBA00007780"/>
    </source>
</evidence>
<dbReference type="InterPro" id="IPR001925">
    <property type="entry name" value="Porin_Euk"/>
</dbReference>
<dbReference type="OMA" id="PINGKHK"/>